<dbReference type="PANTHER" id="PTHR37534:SF39">
    <property type="entry name" value="TRANSCRIPTION FACTOR DOMAIN-CONTAINING PROTEIN"/>
    <property type="match status" value="1"/>
</dbReference>
<keyword evidence="2" id="KW-0539">Nucleus</keyword>
<evidence type="ECO:0008006" key="5">
    <source>
        <dbReference type="Google" id="ProtNLM"/>
    </source>
</evidence>
<sequence length="551" mass="60912">MPRSLSELRAADEASSKRRRYERKSTGCRPCRLHHVKCVEGALGPSGRKLTCRRCWETQRECFYPVGGSVQRGKLASEPWERAEEGDCWTEEAGDVIEIRRDRSVSISASTSAIAVRSTAAAASPGPASPRLPTISNLISLLTPAPASPLSTFTLASLTTSPLERTAVTFFETRGCTDIVAAATPAQNWIFTQLLPRVFASLLTPTGATDASGLLRKWLHNNLLELSCIQRSHVEGDAHKAAIWRAEAGKYHNVADGAMFRAKVLFPSQWKTDEYLMGFYIRCVSELLTDGEFNIDAKTSADLPSPDSDFHAIVRQLVTIYAIQKFSCTPVERMPGALPAVELLPDSPGLRAVEDYFGFTPRAAELLQRVSSMVAQRSVILSMGTHGEVAGMLLAAEAEGVMTQLVDRWEWDEEGWDAGRPGRVQRGNEVMRCALIAMLHCEVLNRDLDDARIVEARKRGLELVADAEADTLPGMVWPLSILAIYTRDKEERTRVHDLVRLAITVSYGAGYPNPDDVFNLCWDILDSRGKYENGIAPWREAMKMFGKSLLL</sequence>
<comment type="subcellular location">
    <subcellularLocation>
        <location evidence="1">Nucleus</location>
    </subcellularLocation>
</comment>
<keyword evidence="4" id="KW-1185">Reference proteome</keyword>
<proteinExistence type="predicted"/>
<reference evidence="3" key="1">
    <citation type="submission" date="2023-10" db="EMBL/GenBank/DDBJ databases">
        <authorList>
            <person name="Noh H."/>
        </authorList>
    </citation>
    <scope>NUCLEOTIDE SEQUENCE</scope>
    <source>
        <strain evidence="3">DUCC4014</strain>
    </source>
</reference>
<evidence type="ECO:0000256" key="2">
    <source>
        <dbReference type="ARBA" id="ARBA00023242"/>
    </source>
</evidence>
<dbReference type="InterPro" id="IPR001138">
    <property type="entry name" value="Zn2Cys6_DnaBD"/>
</dbReference>
<dbReference type="GO" id="GO:0008270">
    <property type="term" value="F:zinc ion binding"/>
    <property type="evidence" value="ECO:0007669"/>
    <property type="project" value="InterPro"/>
</dbReference>
<dbReference type="Pfam" id="PF11951">
    <property type="entry name" value="Fungal_trans_2"/>
    <property type="match status" value="1"/>
</dbReference>
<dbReference type="GO" id="GO:0000976">
    <property type="term" value="F:transcription cis-regulatory region binding"/>
    <property type="evidence" value="ECO:0007669"/>
    <property type="project" value="TreeGrafter"/>
</dbReference>
<dbReference type="EMBL" id="CP086720">
    <property type="protein sequence ID" value="WOO86027.1"/>
    <property type="molecule type" value="Genomic_DNA"/>
</dbReference>
<accession>A0AAF0YI13</accession>
<name>A0AAF0YI13_9TREE</name>
<dbReference type="GeneID" id="87812677"/>
<dbReference type="AlphaFoldDB" id="A0AAF0YI13"/>
<evidence type="ECO:0000313" key="3">
    <source>
        <dbReference type="EMBL" id="WOO86027.1"/>
    </source>
</evidence>
<dbReference type="GO" id="GO:0005634">
    <property type="term" value="C:nucleus"/>
    <property type="evidence" value="ECO:0007669"/>
    <property type="project" value="UniProtKB-SubCell"/>
</dbReference>
<evidence type="ECO:0000256" key="1">
    <source>
        <dbReference type="ARBA" id="ARBA00004123"/>
    </source>
</evidence>
<dbReference type="GO" id="GO:0000981">
    <property type="term" value="F:DNA-binding transcription factor activity, RNA polymerase II-specific"/>
    <property type="evidence" value="ECO:0007669"/>
    <property type="project" value="InterPro"/>
</dbReference>
<dbReference type="RefSeq" id="XP_062632053.1">
    <property type="nucleotide sequence ID" value="XM_062776069.1"/>
</dbReference>
<organism evidence="3 4">
    <name type="scientific">Vanrija pseudolonga</name>
    <dbReference type="NCBI Taxonomy" id="143232"/>
    <lineage>
        <taxon>Eukaryota</taxon>
        <taxon>Fungi</taxon>
        <taxon>Dikarya</taxon>
        <taxon>Basidiomycota</taxon>
        <taxon>Agaricomycotina</taxon>
        <taxon>Tremellomycetes</taxon>
        <taxon>Trichosporonales</taxon>
        <taxon>Trichosporonaceae</taxon>
        <taxon>Vanrija</taxon>
    </lineage>
</organism>
<dbReference type="InterPro" id="IPR021858">
    <property type="entry name" value="Fun_TF"/>
</dbReference>
<evidence type="ECO:0000313" key="4">
    <source>
        <dbReference type="Proteomes" id="UP000827549"/>
    </source>
</evidence>
<dbReference type="Proteomes" id="UP000827549">
    <property type="component" value="Chromosome 7"/>
</dbReference>
<dbReference type="SUPFAM" id="SSF57701">
    <property type="entry name" value="Zn2/Cys6 DNA-binding domain"/>
    <property type="match status" value="1"/>
</dbReference>
<gene>
    <name evidence="3" type="ORF">LOC62_07G009516</name>
</gene>
<protein>
    <recommendedName>
        <fullName evidence="5">Zn(2)-C6 fungal-type domain-containing protein</fullName>
    </recommendedName>
</protein>
<dbReference type="GO" id="GO:0045944">
    <property type="term" value="P:positive regulation of transcription by RNA polymerase II"/>
    <property type="evidence" value="ECO:0007669"/>
    <property type="project" value="TreeGrafter"/>
</dbReference>
<dbReference type="InterPro" id="IPR036864">
    <property type="entry name" value="Zn2-C6_fun-type_DNA-bd_sf"/>
</dbReference>
<dbReference type="CDD" id="cd00067">
    <property type="entry name" value="GAL4"/>
    <property type="match status" value="1"/>
</dbReference>
<dbReference type="PANTHER" id="PTHR37534">
    <property type="entry name" value="TRANSCRIPTIONAL ACTIVATOR PROTEIN UGA3"/>
    <property type="match status" value="1"/>
</dbReference>